<evidence type="ECO:0000256" key="1">
    <source>
        <dbReference type="SAM" id="MobiDB-lite"/>
    </source>
</evidence>
<evidence type="ECO:0000259" key="2">
    <source>
        <dbReference type="SMART" id="SM00829"/>
    </source>
</evidence>
<dbReference type="PANTHER" id="PTHR43677">
    <property type="entry name" value="SHORT-CHAIN DEHYDROGENASE/REDUCTASE"/>
    <property type="match status" value="1"/>
</dbReference>
<dbReference type="InterPro" id="IPR013149">
    <property type="entry name" value="ADH-like_C"/>
</dbReference>
<keyword evidence="4" id="KW-1185">Reference proteome</keyword>
<dbReference type="Proteomes" id="UP001500575">
    <property type="component" value="Unassembled WGS sequence"/>
</dbReference>
<evidence type="ECO:0000313" key="3">
    <source>
        <dbReference type="EMBL" id="GAA2130280.1"/>
    </source>
</evidence>
<dbReference type="EMBL" id="BAAAQQ010000013">
    <property type="protein sequence ID" value="GAA2130280.1"/>
    <property type="molecule type" value="Genomic_DNA"/>
</dbReference>
<name>A0ABN2YQX2_9ACTN</name>
<dbReference type="SUPFAM" id="SSF50129">
    <property type="entry name" value="GroES-like"/>
    <property type="match status" value="1"/>
</dbReference>
<sequence length="317" mass="31581">MKAAVVTAHGEAPEYAEHPDPLPGNDRVLVRMTAAPVVPLDLLCASGTSYFGPPALPYVPGVQGVGRLDDGTRVWVNSSAGMAPGDGTLAEQYVVSQADVVPVEVALVDTAVAALGLSGVAAWGAVTRAALQDGERMLVLGAGGAVGQVALGVARARGAARVVAVCRPGASADRAAAAGADEVVTLPEGEDDVALAEAMQAALGGPADVVVDPVFGWVAGAACRALAPRGRLVNLGGSAGDGATLSSAVLRGKSLTVLGYTNNSLTPDQRAEALTGVLGLAAAGQVRLAHEVRPLAEVADAWRAVATGVAVRQVLST</sequence>
<dbReference type="InterPro" id="IPR011032">
    <property type="entry name" value="GroES-like_sf"/>
</dbReference>
<gene>
    <name evidence="3" type="ORF">GCM10009843_32720</name>
</gene>
<dbReference type="PANTHER" id="PTHR43677:SF11">
    <property type="entry name" value="ZINC-CONTAINING ALCOHOL DEHYDROGENASE"/>
    <property type="match status" value="1"/>
</dbReference>
<dbReference type="RefSeq" id="WP_344304877.1">
    <property type="nucleotide sequence ID" value="NZ_BAAAQQ010000013.1"/>
</dbReference>
<dbReference type="SMART" id="SM00829">
    <property type="entry name" value="PKS_ER"/>
    <property type="match status" value="1"/>
</dbReference>
<dbReference type="SUPFAM" id="SSF51735">
    <property type="entry name" value="NAD(P)-binding Rossmann-fold domains"/>
    <property type="match status" value="1"/>
</dbReference>
<organism evidence="3 4">
    <name type="scientific">Nocardioides bigeumensis</name>
    <dbReference type="NCBI Taxonomy" id="433657"/>
    <lineage>
        <taxon>Bacteria</taxon>
        <taxon>Bacillati</taxon>
        <taxon>Actinomycetota</taxon>
        <taxon>Actinomycetes</taxon>
        <taxon>Propionibacteriales</taxon>
        <taxon>Nocardioidaceae</taxon>
        <taxon>Nocardioides</taxon>
    </lineage>
</organism>
<feature type="region of interest" description="Disordered" evidence="1">
    <location>
        <begin position="1"/>
        <end position="22"/>
    </location>
</feature>
<comment type="caution">
    <text evidence="3">The sequence shown here is derived from an EMBL/GenBank/DDBJ whole genome shotgun (WGS) entry which is preliminary data.</text>
</comment>
<proteinExistence type="predicted"/>
<dbReference type="InterPro" id="IPR020843">
    <property type="entry name" value="ER"/>
</dbReference>
<dbReference type="InterPro" id="IPR036291">
    <property type="entry name" value="NAD(P)-bd_dom_sf"/>
</dbReference>
<dbReference type="Gene3D" id="3.90.180.10">
    <property type="entry name" value="Medium-chain alcohol dehydrogenases, catalytic domain"/>
    <property type="match status" value="1"/>
</dbReference>
<feature type="domain" description="Enoyl reductase (ER)" evidence="2">
    <location>
        <begin position="10"/>
        <end position="315"/>
    </location>
</feature>
<protein>
    <submittedName>
        <fullName evidence="3">Zinc-binding dehydrogenase</fullName>
    </submittedName>
</protein>
<dbReference type="Pfam" id="PF00107">
    <property type="entry name" value="ADH_zinc_N"/>
    <property type="match status" value="1"/>
</dbReference>
<evidence type="ECO:0000313" key="4">
    <source>
        <dbReference type="Proteomes" id="UP001500575"/>
    </source>
</evidence>
<accession>A0ABN2YQX2</accession>
<feature type="compositionally biased region" description="Basic and acidic residues" evidence="1">
    <location>
        <begin position="11"/>
        <end position="20"/>
    </location>
</feature>
<dbReference type="InterPro" id="IPR051397">
    <property type="entry name" value="Zn-ADH-like_protein"/>
</dbReference>
<reference evidence="3 4" key="1">
    <citation type="journal article" date="2019" name="Int. J. Syst. Evol. Microbiol.">
        <title>The Global Catalogue of Microorganisms (GCM) 10K type strain sequencing project: providing services to taxonomists for standard genome sequencing and annotation.</title>
        <authorList>
            <consortium name="The Broad Institute Genomics Platform"/>
            <consortium name="The Broad Institute Genome Sequencing Center for Infectious Disease"/>
            <person name="Wu L."/>
            <person name="Ma J."/>
        </authorList>
    </citation>
    <scope>NUCLEOTIDE SEQUENCE [LARGE SCALE GENOMIC DNA]</scope>
    <source>
        <strain evidence="3 4">JCM 16021</strain>
    </source>
</reference>
<dbReference type="Gene3D" id="3.40.50.720">
    <property type="entry name" value="NAD(P)-binding Rossmann-like Domain"/>
    <property type="match status" value="1"/>
</dbReference>